<organism evidence="3">
    <name type="scientific">Sarcoptes scabiei</name>
    <name type="common">Itch mite</name>
    <name type="synonym">Acarus scabiei</name>
    <dbReference type="NCBI Taxonomy" id="52283"/>
    <lineage>
        <taxon>Eukaryota</taxon>
        <taxon>Metazoa</taxon>
        <taxon>Ecdysozoa</taxon>
        <taxon>Arthropoda</taxon>
        <taxon>Chelicerata</taxon>
        <taxon>Arachnida</taxon>
        <taxon>Acari</taxon>
        <taxon>Acariformes</taxon>
        <taxon>Sarcoptiformes</taxon>
        <taxon>Astigmata</taxon>
        <taxon>Psoroptidia</taxon>
        <taxon>Sarcoptoidea</taxon>
        <taxon>Sarcoptidae</taxon>
        <taxon>Sarcoptinae</taxon>
        <taxon>Sarcoptes</taxon>
    </lineage>
</organism>
<proteinExistence type="predicted"/>
<dbReference type="CDD" id="cd17043">
    <property type="entry name" value="RA"/>
    <property type="match status" value="1"/>
</dbReference>
<protein>
    <recommendedName>
        <fullName evidence="2">Ras-associating domain-containing protein</fullName>
    </recommendedName>
</protein>
<evidence type="ECO:0000313" key="3">
    <source>
        <dbReference type="EMBL" id="KAF7489365.1"/>
    </source>
</evidence>
<reference evidence="3" key="2">
    <citation type="submission" date="2020-01" db="EMBL/GenBank/DDBJ databases">
        <authorList>
            <person name="Korhonen P.K.K."/>
            <person name="Guangxu M.G."/>
            <person name="Wang T.W."/>
            <person name="Stroehlein A.J.S."/>
            <person name="Young N.D."/>
            <person name="Ang C.-S.A."/>
            <person name="Fernando D.W.F."/>
            <person name="Lu H.L."/>
            <person name="Taylor S.T."/>
            <person name="Ehtesham M.E.M."/>
            <person name="Najaraj S.H.N."/>
            <person name="Harsha G.H.G."/>
            <person name="Madugundu A.M."/>
            <person name="Renuse S.R."/>
            <person name="Holt D.H."/>
            <person name="Pandey A.P."/>
            <person name="Papenfuss A.P."/>
            <person name="Gasser R.B.G."/>
            <person name="Fischer K.F."/>
        </authorList>
    </citation>
    <scope>NUCLEOTIDE SEQUENCE</scope>
    <source>
        <strain evidence="3">SSS_KF_BRIS2020</strain>
    </source>
</reference>
<dbReference type="Gene3D" id="3.10.20.90">
    <property type="entry name" value="Phosphatidylinositol 3-kinase Catalytic Subunit, Chain A, domain 1"/>
    <property type="match status" value="2"/>
</dbReference>
<dbReference type="InterPro" id="IPR029071">
    <property type="entry name" value="Ubiquitin-like_domsf"/>
</dbReference>
<dbReference type="AlphaFoldDB" id="A0A834R437"/>
<evidence type="ECO:0000313" key="5">
    <source>
        <dbReference type="Proteomes" id="UP000070412"/>
    </source>
</evidence>
<dbReference type="InterPro" id="IPR000159">
    <property type="entry name" value="RA_dom"/>
</dbReference>
<feature type="domain" description="Ras-associating" evidence="2">
    <location>
        <begin position="223"/>
        <end position="293"/>
    </location>
</feature>
<dbReference type="Proteomes" id="UP000070412">
    <property type="component" value="Unassembled WGS sequence"/>
</dbReference>
<reference evidence="4" key="3">
    <citation type="submission" date="2022-06" db="UniProtKB">
        <authorList>
            <consortium name="EnsemblMetazoa"/>
        </authorList>
    </citation>
    <scope>IDENTIFICATION</scope>
</reference>
<dbReference type="PANTHER" id="PTHR21298">
    <property type="entry name" value="GH01721P"/>
    <property type="match status" value="1"/>
</dbReference>
<keyword evidence="5" id="KW-1185">Reference proteome</keyword>
<dbReference type="GO" id="GO:0045743">
    <property type="term" value="P:positive regulation of fibroblast growth factor receptor signaling pathway"/>
    <property type="evidence" value="ECO:0007669"/>
    <property type="project" value="TreeGrafter"/>
</dbReference>
<dbReference type="EnsemblMetazoa" id="SSS_1138s_mrna">
    <property type="protein sequence ID" value="KAF7489365.1"/>
    <property type="gene ID" value="SSS_1138"/>
</dbReference>
<dbReference type="GO" id="GO:0007165">
    <property type="term" value="P:signal transduction"/>
    <property type="evidence" value="ECO:0007669"/>
    <property type="project" value="InterPro"/>
</dbReference>
<dbReference type="SUPFAM" id="SSF54236">
    <property type="entry name" value="Ubiquitin-like"/>
    <property type="match status" value="2"/>
</dbReference>
<feature type="region of interest" description="Disordered" evidence="1">
    <location>
        <begin position="32"/>
        <end position="65"/>
    </location>
</feature>
<reference evidence="5" key="1">
    <citation type="journal article" date="2020" name="PLoS Negl. Trop. Dis.">
        <title>High-quality nuclear genome for Sarcoptes scabiei-A critical resource for a neglected parasite.</title>
        <authorList>
            <person name="Korhonen P.K."/>
            <person name="Gasser R.B."/>
            <person name="Ma G."/>
            <person name="Wang T."/>
            <person name="Stroehlein A.J."/>
            <person name="Young N.D."/>
            <person name="Ang C.S."/>
            <person name="Fernando D.D."/>
            <person name="Lu H.C."/>
            <person name="Taylor S."/>
            <person name="Reynolds S.L."/>
            <person name="Mofiz E."/>
            <person name="Najaraj S.H."/>
            <person name="Gowda H."/>
            <person name="Madugundu A."/>
            <person name="Renuse S."/>
            <person name="Holt D."/>
            <person name="Pandey A."/>
            <person name="Papenfuss A.T."/>
            <person name="Fischer K."/>
        </authorList>
    </citation>
    <scope>NUCLEOTIDE SEQUENCE [LARGE SCALE GENOMIC DNA]</scope>
</reference>
<evidence type="ECO:0000256" key="1">
    <source>
        <dbReference type="SAM" id="MobiDB-lite"/>
    </source>
</evidence>
<dbReference type="SMART" id="SM00314">
    <property type="entry name" value="RA"/>
    <property type="match status" value="2"/>
</dbReference>
<dbReference type="GO" id="GO:0045742">
    <property type="term" value="P:positive regulation of epidermal growth factor receptor signaling pathway"/>
    <property type="evidence" value="ECO:0007669"/>
    <property type="project" value="TreeGrafter"/>
</dbReference>
<feature type="domain" description="Ras-associating" evidence="2">
    <location>
        <begin position="100"/>
        <end position="197"/>
    </location>
</feature>
<dbReference type="PANTHER" id="PTHR21298:SF2">
    <property type="entry name" value="GH01721P"/>
    <property type="match status" value="1"/>
</dbReference>
<evidence type="ECO:0000259" key="2">
    <source>
        <dbReference type="PROSITE" id="PS50200"/>
    </source>
</evidence>
<name>A0A834R437_SARSC</name>
<accession>A0A834R437</accession>
<dbReference type="PROSITE" id="PS50200">
    <property type="entry name" value="RA"/>
    <property type="match status" value="2"/>
</dbReference>
<gene>
    <name evidence="3" type="ORF">SSS_1138</name>
</gene>
<sequence>MLKHVSNICDHLDHCKFDDSMAIEDTVSLNSSASSNSNGSLNESTDSSTSSFSSSSVSSQRSSSSSYHNDIITKKSWNQSASSLQSIGSSTSSSLSSPSKAVIIKIYTRILCTDVEYKTLSIDNKTTCKEIVQMILKKFRLQHRDSNLFYLTLEAWIKQTGIPIRSVMTLEDDACPALLQSCYRQKDLKFTLLMRSGQNIRIFNTCLQGVRNYFDCQKPMSLNVLISERTNVDELIKLVCSMLSLPEHHSRYELFEFSPSCRAERKIQPQELPTAIQHDWPSHDYKIFQLRYCVKVPTLLNTTVDNFKKNLKTEFRMNLFAPQLKSSTTSSSSTSPPSTFSALPLLTKPIIPNTNGNILYI</sequence>
<dbReference type="Pfam" id="PF00788">
    <property type="entry name" value="RA"/>
    <property type="match status" value="2"/>
</dbReference>
<dbReference type="EMBL" id="WVUK01000065">
    <property type="protein sequence ID" value="KAF7489365.1"/>
    <property type="molecule type" value="Genomic_DNA"/>
</dbReference>
<evidence type="ECO:0000313" key="4">
    <source>
        <dbReference type="EnsemblMetazoa" id="KAF7489365.1"/>
    </source>
</evidence>
<dbReference type="OrthoDB" id="3908708at2759"/>